<dbReference type="Gene3D" id="3.40.50.720">
    <property type="entry name" value="NAD(P)-binding Rossmann-like Domain"/>
    <property type="match status" value="1"/>
</dbReference>
<comment type="subcellular location">
    <subcellularLocation>
        <location evidence="1">Endoplasmic reticulum</location>
    </subcellularLocation>
</comment>
<name>A0AAX6MEW5_9PEZI</name>
<dbReference type="SUPFAM" id="SSF51735">
    <property type="entry name" value="NAD(P)-binding Rossmann-fold domains"/>
    <property type="match status" value="1"/>
</dbReference>
<keyword evidence="7" id="KW-1185">Reference proteome</keyword>
<dbReference type="AlphaFoldDB" id="A0AAX6MEW5"/>
<dbReference type="InterPro" id="IPR036291">
    <property type="entry name" value="NAD(P)-bd_dom_sf"/>
</dbReference>
<dbReference type="InterPro" id="IPR002347">
    <property type="entry name" value="SDR_fam"/>
</dbReference>
<reference evidence="6 7" key="1">
    <citation type="journal article" date="2024" name="Front Chem Biol">
        <title>Unveiling the potential of Daldinia eschscholtzii MFLUCC 19-0629 through bioactivity and bioinformatics studies for enhanced sustainable agriculture production.</title>
        <authorList>
            <person name="Brooks S."/>
            <person name="Weaver J.A."/>
            <person name="Klomchit A."/>
            <person name="Alharthi S.A."/>
            <person name="Onlamun T."/>
            <person name="Nurani R."/>
            <person name="Vong T.K."/>
            <person name="Alberti F."/>
            <person name="Greco C."/>
        </authorList>
    </citation>
    <scope>NUCLEOTIDE SEQUENCE [LARGE SCALE GENOMIC DNA]</scope>
    <source>
        <strain evidence="6">MFLUCC 19-0629</strain>
    </source>
</reference>
<keyword evidence="5" id="KW-0812">Transmembrane</keyword>
<accession>A0AAX6MEW5</accession>
<evidence type="ECO:0000256" key="4">
    <source>
        <dbReference type="ARBA" id="ARBA00023002"/>
    </source>
</evidence>
<comment type="similarity">
    <text evidence="2">Belongs to the short-chain dehydrogenases/reductases (SDR) family.</text>
</comment>
<evidence type="ECO:0000313" key="6">
    <source>
        <dbReference type="EMBL" id="KAK6950731.1"/>
    </source>
</evidence>
<gene>
    <name evidence="6" type="ORF">Daesc_007256</name>
</gene>
<dbReference type="EMBL" id="JBANMG010000007">
    <property type="protein sequence ID" value="KAK6950731.1"/>
    <property type="molecule type" value="Genomic_DNA"/>
</dbReference>
<keyword evidence="3" id="KW-0521">NADP</keyword>
<evidence type="ECO:0000313" key="7">
    <source>
        <dbReference type="Proteomes" id="UP001369815"/>
    </source>
</evidence>
<dbReference type="InterPro" id="IPR051019">
    <property type="entry name" value="VLCFA-Steroid_DH"/>
</dbReference>
<dbReference type="GO" id="GO:0016491">
    <property type="term" value="F:oxidoreductase activity"/>
    <property type="evidence" value="ECO:0007669"/>
    <property type="project" value="UniProtKB-KW"/>
</dbReference>
<dbReference type="GO" id="GO:0005783">
    <property type="term" value="C:endoplasmic reticulum"/>
    <property type="evidence" value="ECO:0007669"/>
    <property type="project" value="UniProtKB-SubCell"/>
</dbReference>
<keyword evidence="5" id="KW-0472">Membrane</keyword>
<dbReference type="InterPro" id="IPR020904">
    <property type="entry name" value="Sc_DH/Rdtase_CS"/>
</dbReference>
<keyword evidence="5" id="KW-1133">Transmembrane helix</keyword>
<dbReference type="PROSITE" id="PS00061">
    <property type="entry name" value="ADH_SHORT"/>
    <property type="match status" value="1"/>
</dbReference>
<evidence type="ECO:0000256" key="2">
    <source>
        <dbReference type="ARBA" id="ARBA00006484"/>
    </source>
</evidence>
<sequence>MSGIVQTFISSPLFSVIGVFTAAKILINLTSLIGTYTRSSKLSKFAHSSQHGDSPWALVTGASDGIGRALAEELAANGFNVVIHGRNHEKLSKVSSELQASFPQRSFKILVADANNVPCANCIKASQNDETRKLEGVDFTAIKHELDGLNLTVLINNVGGNPVDPIFMPLKDKGELKTIENISLNALFPIHLIRALLPNLIQNAPSLIINISTMTEDCIPLLAAYGSSKRFLMTIANNIRLELAMEGREDVEILGVRTGRVTDVVGWKEPPSFFAPSAKKYAKAVLAHAGNTQGMVIGYWTHALQDLFSLLMPPKVKDRVMINIMRRNKELDDKAKKQL</sequence>
<dbReference type="Proteomes" id="UP001369815">
    <property type="component" value="Unassembled WGS sequence"/>
</dbReference>
<feature type="transmembrane region" description="Helical" evidence="5">
    <location>
        <begin position="12"/>
        <end position="34"/>
    </location>
</feature>
<evidence type="ECO:0000256" key="5">
    <source>
        <dbReference type="SAM" id="Phobius"/>
    </source>
</evidence>
<keyword evidence="4" id="KW-0560">Oxidoreductase</keyword>
<dbReference type="Pfam" id="PF00106">
    <property type="entry name" value="adh_short"/>
    <property type="match status" value="1"/>
</dbReference>
<proteinExistence type="inferred from homology"/>
<organism evidence="6 7">
    <name type="scientific">Daldinia eschscholtzii</name>
    <dbReference type="NCBI Taxonomy" id="292717"/>
    <lineage>
        <taxon>Eukaryota</taxon>
        <taxon>Fungi</taxon>
        <taxon>Dikarya</taxon>
        <taxon>Ascomycota</taxon>
        <taxon>Pezizomycotina</taxon>
        <taxon>Sordariomycetes</taxon>
        <taxon>Xylariomycetidae</taxon>
        <taxon>Xylariales</taxon>
        <taxon>Hypoxylaceae</taxon>
        <taxon>Daldinia</taxon>
    </lineage>
</organism>
<evidence type="ECO:0000256" key="1">
    <source>
        <dbReference type="ARBA" id="ARBA00004240"/>
    </source>
</evidence>
<dbReference type="PANTHER" id="PTHR43899:SF13">
    <property type="entry name" value="RH59310P"/>
    <property type="match status" value="1"/>
</dbReference>
<dbReference type="PRINTS" id="PR00081">
    <property type="entry name" value="GDHRDH"/>
</dbReference>
<dbReference type="PANTHER" id="PTHR43899">
    <property type="entry name" value="RH59310P"/>
    <property type="match status" value="1"/>
</dbReference>
<comment type="caution">
    <text evidence="6">The sequence shown here is derived from an EMBL/GenBank/DDBJ whole genome shotgun (WGS) entry which is preliminary data.</text>
</comment>
<evidence type="ECO:0000256" key="3">
    <source>
        <dbReference type="ARBA" id="ARBA00022857"/>
    </source>
</evidence>
<protein>
    <submittedName>
        <fullName evidence="6">Uncharacterized protein</fullName>
    </submittedName>
</protein>